<dbReference type="Proteomes" id="UP000642809">
    <property type="component" value="Unassembled WGS sequence"/>
</dbReference>
<reference evidence="11" key="1">
    <citation type="journal article" date="2014" name="Int. J. Syst. Evol. Microbiol.">
        <title>Complete genome sequence of Corynebacterium casei LMG S-19264T (=DSM 44701T), isolated from a smear-ripened cheese.</title>
        <authorList>
            <consortium name="US DOE Joint Genome Institute (JGI-PGF)"/>
            <person name="Walter F."/>
            <person name="Albersmeier A."/>
            <person name="Kalinowski J."/>
            <person name="Ruckert C."/>
        </authorList>
    </citation>
    <scope>NUCLEOTIDE SEQUENCE</scope>
    <source>
        <strain evidence="11">KCTC 23224</strain>
    </source>
</reference>
<keyword evidence="11" id="KW-0670">Pyruvate</keyword>
<keyword evidence="9" id="KW-0963">Cytoplasm</keyword>
<evidence type="ECO:0000256" key="6">
    <source>
        <dbReference type="ARBA" id="ARBA00023002"/>
    </source>
</evidence>
<dbReference type="InterPro" id="IPR012838">
    <property type="entry name" value="PFL1_activating"/>
</dbReference>
<evidence type="ECO:0000256" key="9">
    <source>
        <dbReference type="RuleBase" id="RU362053"/>
    </source>
</evidence>
<dbReference type="PANTHER" id="PTHR30352:SF5">
    <property type="entry name" value="PYRUVATE FORMATE-LYASE 1-ACTIVATING ENZYME"/>
    <property type="match status" value="1"/>
</dbReference>
<keyword evidence="8 9" id="KW-0411">Iron-sulfur</keyword>
<comment type="subcellular location">
    <subcellularLocation>
        <location evidence="9">Cytoplasm</location>
    </subcellularLocation>
</comment>
<dbReference type="EC" id="1.97.1.4" evidence="9"/>
<dbReference type="Pfam" id="PF04055">
    <property type="entry name" value="Radical_SAM"/>
    <property type="match status" value="1"/>
</dbReference>
<evidence type="ECO:0000256" key="3">
    <source>
        <dbReference type="ARBA" id="ARBA00022485"/>
    </source>
</evidence>
<dbReference type="SFLD" id="SFLDS00029">
    <property type="entry name" value="Radical_SAM"/>
    <property type="match status" value="1"/>
</dbReference>
<keyword evidence="5 9" id="KW-0479">Metal-binding</keyword>
<protein>
    <recommendedName>
        <fullName evidence="9">Pyruvate formate-lyase-activating enzyme</fullName>
        <ecNumber evidence="9">1.97.1.4</ecNumber>
    </recommendedName>
</protein>
<dbReference type="InterPro" id="IPR034457">
    <property type="entry name" value="Organic_radical-activating"/>
</dbReference>
<evidence type="ECO:0000256" key="1">
    <source>
        <dbReference type="ARBA" id="ARBA00002918"/>
    </source>
</evidence>
<dbReference type="GO" id="GO:0005737">
    <property type="term" value="C:cytoplasm"/>
    <property type="evidence" value="ECO:0007669"/>
    <property type="project" value="UniProtKB-SubCell"/>
</dbReference>
<dbReference type="InterPro" id="IPR001989">
    <property type="entry name" value="Radical_activat_CS"/>
</dbReference>
<organism evidence="11 12">
    <name type="scientific">Mongoliitalea lutea</name>
    <dbReference type="NCBI Taxonomy" id="849756"/>
    <lineage>
        <taxon>Bacteria</taxon>
        <taxon>Pseudomonadati</taxon>
        <taxon>Bacteroidota</taxon>
        <taxon>Cytophagia</taxon>
        <taxon>Cytophagales</taxon>
        <taxon>Cyclobacteriaceae</taxon>
        <taxon>Mongoliitalea</taxon>
    </lineage>
</organism>
<keyword evidence="4 9" id="KW-0949">S-adenosyl-L-methionine</keyword>
<name>A0A8J3CY04_9BACT</name>
<keyword evidence="6 9" id="KW-0560">Oxidoreductase</keyword>
<comment type="function">
    <text evidence="1">Activation of pyruvate formate-lyase 1 under anaerobic conditions by generation of an organic free radical, using S-adenosylmethionine and reduced flavodoxin as cosubstrates to produce 5'-deoxy-adenosine.</text>
</comment>
<evidence type="ECO:0000313" key="12">
    <source>
        <dbReference type="Proteomes" id="UP000642809"/>
    </source>
</evidence>
<comment type="similarity">
    <text evidence="2 9">Belongs to the organic radical-activating enzymes family.</text>
</comment>
<dbReference type="GO" id="GO:0046872">
    <property type="term" value="F:metal ion binding"/>
    <property type="evidence" value="ECO:0007669"/>
    <property type="project" value="UniProtKB-UniRule"/>
</dbReference>
<keyword evidence="12" id="KW-1185">Reference proteome</keyword>
<evidence type="ECO:0000256" key="4">
    <source>
        <dbReference type="ARBA" id="ARBA00022691"/>
    </source>
</evidence>
<dbReference type="EMBL" id="BMYF01000009">
    <property type="protein sequence ID" value="GHB36631.1"/>
    <property type="molecule type" value="Genomic_DNA"/>
</dbReference>
<dbReference type="CDD" id="cd01335">
    <property type="entry name" value="Radical_SAM"/>
    <property type="match status" value="1"/>
</dbReference>
<keyword evidence="7 9" id="KW-0408">Iron</keyword>
<comment type="cofactor">
    <cofactor evidence="9">
        <name>[4Fe-4S] cluster</name>
        <dbReference type="ChEBI" id="CHEBI:49883"/>
    </cofactor>
    <text evidence="9">Binds 1 [4Fe-4S] cluster. The cluster is coordinated with 3 cysteines and an exchangeable S-adenosyl-L-methionine.</text>
</comment>
<dbReference type="InterPro" id="IPR007197">
    <property type="entry name" value="rSAM"/>
</dbReference>
<dbReference type="InterPro" id="IPR058240">
    <property type="entry name" value="rSAM_sf"/>
</dbReference>
<evidence type="ECO:0000256" key="2">
    <source>
        <dbReference type="ARBA" id="ARBA00009777"/>
    </source>
</evidence>
<keyword evidence="3 9" id="KW-0004">4Fe-4S</keyword>
<dbReference type="GO" id="GO:0051539">
    <property type="term" value="F:4 iron, 4 sulfur cluster binding"/>
    <property type="evidence" value="ECO:0007669"/>
    <property type="project" value="UniProtKB-UniRule"/>
</dbReference>
<proteinExistence type="inferred from homology"/>
<dbReference type="Gene3D" id="3.20.20.70">
    <property type="entry name" value="Aldolase class I"/>
    <property type="match status" value="1"/>
</dbReference>
<dbReference type="RefSeq" id="WP_189580850.1">
    <property type="nucleotide sequence ID" value="NZ_BMYF01000009.1"/>
</dbReference>
<evidence type="ECO:0000256" key="7">
    <source>
        <dbReference type="ARBA" id="ARBA00023004"/>
    </source>
</evidence>
<evidence type="ECO:0000256" key="5">
    <source>
        <dbReference type="ARBA" id="ARBA00022723"/>
    </source>
</evidence>
<dbReference type="SUPFAM" id="SSF102114">
    <property type="entry name" value="Radical SAM enzymes"/>
    <property type="match status" value="1"/>
</dbReference>
<comment type="function">
    <text evidence="9">Activation of pyruvate formate-lyase under anaerobic conditions by generation of an organic free radical, using S-adenosylmethionine and reduced flavodoxin as cosubstrates to produce 5'-deoxy-adenosine.</text>
</comment>
<dbReference type="AlphaFoldDB" id="A0A8J3CY04"/>
<sequence length="287" mass="32299">MGSNKLARSRYAFKTSGNEGNSELPEVSSNAELLTTSTIQTHIDDGSMGYVHSYEIGSTMDGPGIRFVLFLTGCKLRCQYCHNPDTWDIRNGKPYAFDKMMKKINSYTEVLKISKGGLTISGGEPGFQHAFVKKIFKAAKKLGLHTCLDTSGFLGANFSDEDLMDIDLHLLDIKSGDPEVYKLVTKQPIQPTLELAERLSRLNRPVWVRFVLVPGLTDSWENVEKVADICANIQSLERVEILRFHQLGKSKWEQLGINYTLAETETPTLELVERVRSQFKARNLTVY</sequence>
<gene>
    <name evidence="11" type="primary">pflA</name>
    <name evidence="11" type="ORF">GCM10008106_17390</name>
</gene>
<evidence type="ECO:0000259" key="10">
    <source>
        <dbReference type="PROSITE" id="PS51918"/>
    </source>
</evidence>
<evidence type="ECO:0000313" key="11">
    <source>
        <dbReference type="EMBL" id="GHB36631.1"/>
    </source>
</evidence>
<dbReference type="PANTHER" id="PTHR30352">
    <property type="entry name" value="PYRUVATE FORMATE-LYASE-ACTIVATING ENZYME"/>
    <property type="match status" value="1"/>
</dbReference>
<comment type="caution">
    <text evidence="11">The sequence shown here is derived from an EMBL/GenBank/DDBJ whole genome shotgun (WGS) entry which is preliminary data.</text>
</comment>
<dbReference type="PROSITE" id="PS01087">
    <property type="entry name" value="RADICAL_ACTIVATING"/>
    <property type="match status" value="1"/>
</dbReference>
<reference evidence="11" key="2">
    <citation type="submission" date="2020-09" db="EMBL/GenBank/DDBJ databases">
        <authorList>
            <person name="Sun Q."/>
            <person name="Kim S."/>
        </authorList>
    </citation>
    <scope>NUCLEOTIDE SEQUENCE</scope>
    <source>
        <strain evidence="11">KCTC 23224</strain>
    </source>
</reference>
<dbReference type="PROSITE" id="PS51918">
    <property type="entry name" value="RADICAL_SAM"/>
    <property type="match status" value="1"/>
</dbReference>
<comment type="catalytic activity">
    <reaction evidence="9">
        <text>glycyl-[formate C-acetyltransferase] + reduced [flavodoxin] + S-adenosyl-L-methionine = glycin-2-yl radical-[formate C-acetyltransferase] + semiquinone [flavodoxin] + 5'-deoxyadenosine + L-methionine + H(+)</text>
        <dbReference type="Rhea" id="RHEA:19225"/>
        <dbReference type="Rhea" id="RHEA-COMP:10622"/>
        <dbReference type="Rhea" id="RHEA-COMP:12190"/>
        <dbReference type="Rhea" id="RHEA-COMP:12191"/>
        <dbReference type="Rhea" id="RHEA-COMP:14480"/>
        <dbReference type="ChEBI" id="CHEBI:15378"/>
        <dbReference type="ChEBI" id="CHEBI:17319"/>
        <dbReference type="ChEBI" id="CHEBI:29947"/>
        <dbReference type="ChEBI" id="CHEBI:32722"/>
        <dbReference type="ChEBI" id="CHEBI:57618"/>
        <dbReference type="ChEBI" id="CHEBI:57844"/>
        <dbReference type="ChEBI" id="CHEBI:59789"/>
        <dbReference type="ChEBI" id="CHEBI:140311"/>
        <dbReference type="EC" id="1.97.1.4"/>
    </reaction>
</comment>
<dbReference type="NCBIfam" id="TIGR02493">
    <property type="entry name" value="PFLA"/>
    <property type="match status" value="1"/>
</dbReference>
<dbReference type="InterPro" id="IPR013785">
    <property type="entry name" value="Aldolase_TIM"/>
</dbReference>
<accession>A0A8J3CY04</accession>
<evidence type="ECO:0000256" key="8">
    <source>
        <dbReference type="ARBA" id="ARBA00023014"/>
    </source>
</evidence>
<dbReference type="SFLD" id="SFLDG01066">
    <property type="entry name" value="organic_radical-activating_enz"/>
    <property type="match status" value="1"/>
</dbReference>
<dbReference type="GO" id="GO:0043365">
    <property type="term" value="F:[formate-C-acetyltransferase]-activating enzyme activity"/>
    <property type="evidence" value="ECO:0007669"/>
    <property type="project" value="UniProtKB-UniRule"/>
</dbReference>
<feature type="domain" description="Radical SAM core" evidence="10">
    <location>
        <begin position="60"/>
        <end position="282"/>
    </location>
</feature>